<feature type="transmembrane region" description="Helical" evidence="2">
    <location>
        <begin position="354"/>
        <end position="379"/>
    </location>
</feature>
<dbReference type="Proteomes" id="UP001235939">
    <property type="component" value="Chromosome 01"/>
</dbReference>
<dbReference type="PANTHER" id="PTHR10796:SF92">
    <property type="entry name" value="PATCHED-RELATED, ISOFORM A"/>
    <property type="match status" value="1"/>
</dbReference>
<keyword evidence="2" id="KW-0812">Transmembrane</keyword>
<dbReference type="PANTHER" id="PTHR10796">
    <property type="entry name" value="PATCHED-RELATED"/>
    <property type="match status" value="1"/>
</dbReference>
<evidence type="ECO:0000256" key="2">
    <source>
        <dbReference type="SAM" id="Phobius"/>
    </source>
</evidence>
<keyword evidence="4" id="KW-1185">Reference proteome</keyword>
<feature type="transmembrane region" description="Helical" evidence="2">
    <location>
        <begin position="289"/>
        <end position="309"/>
    </location>
</feature>
<name>A0ABY6JW69_9ARAC</name>
<gene>
    <name evidence="3" type="ORF">LAZ67_1002614</name>
</gene>
<protein>
    <submittedName>
        <fullName evidence="3">Daf-6</fullName>
    </submittedName>
</protein>
<keyword evidence="2" id="KW-0472">Membrane</keyword>
<feature type="transmembrane region" description="Helical" evidence="2">
    <location>
        <begin position="258"/>
        <end position="282"/>
    </location>
</feature>
<organism evidence="3 4">
    <name type="scientific">Cordylochernes scorpioides</name>
    <dbReference type="NCBI Taxonomy" id="51811"/>
    <lineage>
        <taxon>Eukaryota</taxon>
        <taxon>Metazoa</taxon>
        <taxon>Ecdysozoa</taxon>
        <taxon>Arthropoda</taxon>
        <taxon>Chelicerata</taxon>
        <taxon>Arachnida</taxon>
        <taxon>Pseudoscorpiones</taxon>
        <taxon>Cheliferoidea</taxon>
        <taxon>Chernetidae</taxon>
        <taxon>Cordylochernes</taxon>
    </lineage>
</organism>
<reference evidence="3 4" key="1">
    <citation type="submission" date="2022-01" db="EMBL/GenBank/DDBJ databases">
        <title>A chromosomal length assembly of Cordylochernes scorpioides.</title>
        <authorList>
            <person name="Zeh D."/>
            <person name="Zeh J."/>
        </authorList>
    </citation>
    <scope>NUCLEOTIDE SEQUENCE [LARGE SCALE GENOMIC DNA]</scope>
    <source>
        <strain evidence="3">IN4F17</strain>
        <tissue evidence="3">Whole Body</tissue>
    </source>
</reference>
<dbReference type="Gene3D" id="1.20.1640.10">
    <property type="entry name" value="Multidrug efflux transporter AcrB transmembrane domain"/>
    <property type="match status" value="1"/>
</dbReference>
<keyword evidence="2" id="KW-1133">Transmembrane helix</keyword>
<dbReference type="InterPro" id="IPR051697">
    <property type="entry name" value="Patched_domain-protein"/>
</dbReference>
<proteinExistence type="predicted"/>
<evidence type="ECO:0000256" key="1">
    <source>
        <dbReference type="SAM" id="MobiDB-lite"/>
    </source>
</evidence>
<evidence type="ECO:0000313" key="3">
    <source>
        <dbReference type="EMBL" id="UYV60854.1"/>
    </source>
</evidence>
<accession>A0ABY6JW69</accession>
<feature type="transmembrane region" description="Helical" evidence="2">
    <location>
        <begin position="315"/>
        <end position="333"/>
    </location>
</feature>
<sequence length="459" mass="52121">MCAEHRHILYQLLCTGGVDPENPHHPLDNPEHLGMVLCRDWLGWFLSFPVSKVAVILAFAVYLVGAGMGCARVKQGVELYHLFSYNSYAARASYLETQYQYQYMFRIQLVVNEPLEYHKQSVRDEISNMMKRLTQLEFIADSELTESWLNYYTNVFQTEPRSSWLVRGFNITRKKDFYNCLRFAFLRFPPAQRFLSDINFNDNYTQIVSSRFYVNTEGLKTIHDIQNTMMEIRKIVDSMPFKVIAFNSYFPLLDLNTIIFDIAFMAMLASSGIVMLITVIFISSFVSCLFIALAIASIEVGLIGYLAWWDVSLNPITIVGLIMCIGLSVDNVAHISHAYVSSSIRDPNKRMAQALYRVGVPILQSAGSTVAGTVLFALFPPSYTYLVLFKTICLIMIFSSAHSLLLVPVLLTIFDRSKPRTPENQPKLLVTDDRCGPPQKGTPECQPMILVSSSEDCLK</sequence>
<dbReference type="EMBL" id="CP092863">
    <property type="protein sequence ID" value="UYV60854.1"/>
    <property type="molecule type" value="Genomic_DNA"/>
</dbReference>
<feature type="region of interest" description="Disordered" evidence="1">
    <location>
        <begin position="424"/>
        <end position="443"/>
    </location>
</feature>
<evidence type="ECO:0000313" key="4">
    <source>
        <dbReference type="Proteomes" id="UP001235939"/>
    </source>
</evidence>
<feature type="transmembrane region" description="Helical" evidence="2">
    <location>
        <begin position="41"/>
        <end position="64"/>
    </location>
</feature>
<feature type="transmembrane region" description="Helical" evidence="2">
    <location>
        <begin position="385"/>
        <end position="411"/>
    </location>
</feature>
<dbReference type="SUPFAM" id="SSF82866">
    <property type="entry name" value="Multidrug efflux transporter AcrB transmembrane domain"/>
    <property type="match status" value="1"/>
</dbReference>